<dbReference type="InterPro" id="IPR031157">
    <property type="entry name" value="G_TR_CS"/>
</dbReference>
<keyword evidence="1" id="KW-0547">Nucleotide-binding</keyword>
<evidence type="ECO:0000259" key="4">
    <source>
        <dbReference type="PROSITE" id="PS51722"/>
    </source>
</evidence>
<dbReference type="SUPFAM" id="SSF52540">
    <property type="entry name" value="P-loop containing nucleoside triphosphate hydrolases"/>
    <property type="match status" value="1"/>
</dbReference>
<evidence type="ECO:0000313" key="5">
    <source>
        <dbReference type="EMBL" id="KAJ8974320.1"/>
    </source>
</evidence>
<evidence type="ECO:0000256" key="1">
    <source>
        <dbReference type="ARBA" id="ARBA00022741"/>
    </source>
</evidence>
<dbReference type="Gene3D" id="3.40.50.300">
    <property type="entry name" value="P-loop containing nucleotide triphosphate hydrolases"/>
    <property type="match status" value="1"/>
</dbReference>
<keyword evidence="6" id="KW-1185">Reference proteome</keyword>
<proteinExistence type="predicted"/>
<accession>A0ABQ9J819</accession>
<evidence type="ECO:0000256" key="2">
    <source>
        <dbReference type="ARBA" id="ARBA00022917"/>
    </source>
</evidence>
<reference evidence="5" key="1">
    <citation type="journal article" date="2023" name="Insect Mol. Biol.">
        <title>Genome sequencing provides insights into the evolution of gene families encoding plant cell wall-degrading enzymes in longhorned beetles.</title>
        <authorList>
            <person name="Shin N.R."/>
            <person name="Okamura Y."/>
            <person name="Kirsch R."/>
            <person name="Pauchet Y."/>
        </authorList>
    </citation>
    <scope>NUCLEOTIDE SEQUENCE</scope>
    <source>
        <strain evidence="5">MMC_N1</strain>
    </source>
</reference>
<organism evidence="5 6">
    <name type="scientific">Molorchus minor</name>
    <dbReference type="NCBI Taxonomy" id="1323400"/>
    <lineage>
        <taxon>Eukaryota</taxon>
        <taxon>Metazoa</taxon>
        <taxon>Ecdysozoa</taxon>
        <taxon>Arthropoda</taxon>
        <taxon>Hexapoda</taxon>
        <taxon>Insecta</taxon>
        <taxon>Pterygota</taxon>
        <taxon>Neoptera</taxon>
        <taxon>Endopterygota</taxon>
        <taxon>Coleoptera</taxon>
        <taxon>Polyphaga</taxon>
        <taxon>Cucujiformia</taxon>
        <taxon>Chrysomeloidea</taxon>
        <taxon>Cerambycidae</taxon>
        <taxon>Lamiinae</taxon>
        <taxon>Monochamini</taxon>
        <taxon>Molorchus</taxon>
    </lineage>
</organism>
<evidence type="ECO:0000313" key="6">
    <source>
        <dbReference type="Proteomes" id="UP001162164"/>
    </source>
</evidence>
<dbReference type="NCBIfam" id="TIGR00231">
    <property type="entry name" value="small_GTP"/>
    <property type="match status" value="1"/>
</dbReference>
<keyword evidence="3" id="KW-0342">GTP-binding</keyword>
<dbReference type="InterPro" id="IPR000795">
    <property type="entry name" value="T_Tr_GTP-bd_dom"/>
</dbReference>
<protein>
    <recommendedName>
        <fullName evidence="4">Tr-type G domain-containing protein</fullName>
    </recommendedName>
</protein>
<evidence type="ECO:0000256" key="3">
    <source>
        <dbReference type="ARBA" id="ARBA00023134"/>
    </source>
</evidence>
<dbReference type="Pfam" id="PF00009">
    <property type="entry name" value="GTP_EFTU"/>
    <property type="match status" value="1"/>
</dbReference>
<sequence>MGFISKVRGLFYKTSYSSSAKYYSTIKKLKDTEIDKIRNIGILAHIDAGKTTTTERMLYYSGLIRHMGEVHHGNTVTDYMDQERERGITITSAAVTFYWKKNQINLIDTPGHIDFTMEVEQTLNVLDGAVVILDGSAGVEAQTQTVWRQADRYKIPRIVFVNKMDRSDANIKMCCKAIEDKLESSSLLLQLPVKENDKLVVWRCWKYGTQGDKEVQHIPLTEDNFPKYWNEAALARSELVDKLTGYDDNLANLVISSETLDSIATVEVIKALNTVVFKQVGIG</sequence>
<gene>
    <name evidence="5" type="ORF">NQ317_010916</name>
</gene>
<feature type="domain" description="Tr-type G" evidence="4">
    <location>
        <begin position="35"/>
        <end position="200"/>
    </location>
</feature>
<dbReference type="EMBL" id="JAPWTJ010001019">
    <property type="protein sequence ID" value="KAJ8974320.1"/>
    <property type="molecule type" value="Genomic_DNA"/>
</dbReference>
<dbReference type="PROSITE" id="PS51722">
    <property type="entry name" value="G_TR_2"/>
    <property type="match status" value="1"/>
</dbReference>
<comment type="caution">
    <text evidence="5">The sequence shown here is derived from an EMBL/GenBank/DDBJ whole genome shotgun (WGS) entry which is preliminary data.</text>
</comment>
<dbReference type="InterPro" id="IPR005225">
    <property type="entry name" value="Small_GTP-bd"/>
</dbReference>
<dbReference type="InterPro" id="IPR027417">
    <property type="entry name" value="P-loop_NTPase"/>
</dbReference>
<keyword evidence="2" id="KW-0648">Protein biosynthesis</keyword>
<dbReference type="PRINTS" id="PR00315">
    <property type="entry name" value="ELONGATNFCT"/>
</dbReference>
<dbReference type="PROSITE" id="PS00301">
    <property type="entry name" value="G_TR_1"/>
    <property type="match status" value="1"/>
</dbReference>
<dbReference type="PANTHER" id="PTHR43261">
    <property type="entry name" value="TRANSLATION ELONGATION FACTOR G-RELATED"/>
    <property type="match status" value="1"/>
</dbReference>
<dbReference type="Proteomes" id="UP001162164">
    <property type="component" value="Unassembled WGS sequence"/>
</dbReference>
<name>A0ABQ9J819_9CUCU</name>
<dbReference type="PANTHER" id="PTHR43261:SF1">
    <property type="entry name" value="RIBOSOME-RELEASING FACTOR 2, MITOCHONDRIAL"/>
    <property type="match status" value="1"/>
</dbReference>